<organism evidence="3 4">
    <name type="scientific">Chrysochromulina tobinii</name>
    <dbReference type="NCBI Taxonomy" id="1460289"/>
    <lineage>
        <taxon>Eukaryota</taxon>
        <taxon>Haptista</taxon>
        <taxon>Haptophyta</taxon>
        <taxon>Prymnesiophyceae</taxon>
        <taxon>Prymnesiales</taxon>
        <taxon>Chrysochromulinaceae</taxon>
        <taxon>Chrysochromulina</taxon>
    </lineage>
</organism>
<gene>
    <name evidence="3" type="ORF">Ctob_006788</name>
</gene>
<dbReference type="Pfam" id="PF13489">
    <property type="entry name" value="Methyltransf_23"/>
    <property type="match status" value="1"/>
</dbReference>
<name>A0A0M0J3T0_9EUKA</name>
<comment type="caution">
    <text evidence="3">The sequence shown here is derived from an EMBL/GenBank/DDBJ whole genome shotgun (WGS) entry which is preliminary data.</text>
</comment>
<reference evidence="4" key="1">
    <citation type="journal article" date="2015" name="PLoS Genet.">
        <title>Genome Sequence and Transcriptome Analyses of Chrysochromulina tobin: Metabolic Tools for Enhanced Algal Fitness in the Prominent Order Prymnesiales (Haptophyceae).</title>
        <authorList>
            <person name="Hovde B.T."/>
            <person name="Deodato C.R."/>
            <person name="Hunsperger H.M."/>
            <person name="Ryken S.A."/>
            <person name="Yost W."/>
            <person name="Jha R.K."/>
            <person name="Patterson J."/>
            <person name="Monnat R.J. Jr."/>
            <person name="Barlow S.B."/>
            <person name="Starkenburg S.R."/>
            <person name="Cattolico R.A."/>
        </authorList>
    </citation>
    <scope>NUCLEOTIDE SEQUENCE</scope>
    <source>
        <strain evidence="4">CCMP291</strain>
    </source>
</reference>
<proteinExistence type="predicted"/>
<sequence length="421" mass="46518">MEFFRLFVGTTLLLLFALLRRRTFETESSPPAASPPSPLRLTFGVRRRRRAERAQQVRRKHAGVAFEQISSQDASLPPASAESPPPPPTDFILGRSTRVNSACAFNGRERGPGCHHHPCLLGVCICGDGSGGETCERGGQRIFNRSCHAAEELAYGGAQSDGLTRHAQHDVCAFYEPAYGILRVDERRWKFAQLWEASLWSAAPASQTTDRNAHHALQFDQYRALPDALGHVLEIGSGPYTQTQSLLLRPGSSTSSITLVDPLARVFMDRTKGCTYKEQRLHGRPVRVLNVPAESLSLTHVADTLVMVSVLQSVRDVPAVLQAAYNALKPGGWLVFADRVFDARWDAFRAGAAPFWDVGHPCAVKETLLDHFLSVFEEVQRRRWAKEPRAGDGRHPALQDEQIYFIGRKSAAEPVSLSFGG</sequence>
<evidence type="ECO:0000313" key="3">
    <source>
        <dbReference type="EMBL" id="KOO21241.1"/>
    </source>
</evidence>
<dbReference type="CDD" id="cd02440">
    <property type="entry name" value="AdoMet_MTases"/>
    <property type="match status" value="1"/>
</dbReference>
<protein>
    <submittedName>
        <fullName evidence="3">Extl3</fullName>
    </submittedName>
</protein>
<dbReference type="OrthoDB" id="442731at2759"/>
<keyword evidence="4" id="KW-1185">Reference proteome</keyword>
<keyword evidence="2" id="KW-0732">Signal</keyword>
<dbReference type="SUPFAM" id="SSF53335">
    <property type="entry name" value="S-adenosyl-L-methionine-dependent methyltransferases"/>
    <property type="match status" value="1"/>
</dbReference>
<evidence type="ECO:0000256" key="2">
    <source>
        <dbReference type="SAM" id="SignalP"/>
    </source>
</evidence>
<dbReference type="InterPro" id="IPR029063">
    <property type="entry name" value="SAM-dependent_MTases_sf"/>
</dbReference>
<feature type="chain" id="PRO_5005601476" evidence="2">
    <location>
        <begin position="29"/>
        <end position="421"/>
    </location>
</feature>
<evidence type="ECO:0000313" key="4">
    <source>
        <dbReference type="Proteomes" id="UP000037460"/>
    </source>
</evidence>
<dbReference type="AlphaFoldDB" id="A0A0M0J3T0"/>
<feature type="signal peptide" evidence="2">
    <location>
        <begin position="1"/>
        <end position="28"/>
    </location>
</feature>
<evidence type="ECO:0000256" key="1">
    <source>
        <dbReference type="SAM" id="MobiDB-lite"/>
    </source>
</evidence>
<accession>A0A0M0J3T0</accession>
<feature type="region of interest" description="Disordered" evidence="1">
    <location>
        <begin position="68"/>
        <end position="91"/>
    </location>
</feature>
<dbReference type="EMBL" id="JWZX01003379">
    <property type="protein sequence ID" value="KOO21241.1"/>
    <property type="molecule type" value="Genomic_DNA"/>
</dbReference>
<dbReference type="Proteomes" id="UP000037460">
    <property type="component" value="Unassembled WGS sequence"/>
</dbReference>
<dbReference type="Gene3D" id="3.40.50.150">
    <property type="entry name" value="Vaccinia Virus protein VP39"/>
    <property type="match status" value="1"/>
</dbReference>